<dbReference type="HOGENOM" id="CLU_1805407_0_0_6"/>
<dbReference type="PATRIC" id="fig|1051646.9.peg.3704"/>
<dbReference type="EMBL" id="AFWI01000193">
    <property type="protein sequence ID" value="EGU48939.1"/>
    <property type="molecule type" value="Genomic_DNA"/>
</dbReference>
<reference evidence="2 5" key="3">
    <citation type="submission" date="2014-08" db="EMBL/GenBank/DDBJ databases">
        <title>First Complete Genome Sequence of the Shellfish Pathogen Vibrio tubiashii.</title>
        <authorList>
            <person name="Richards G.P."/>
            <person name="Needleman D.S."/>
            <person name="Watson M.A."/>
            <person name="Bono J.L."/>
        </authorList>
    </citation>
    <scope>NUCLEOTIDE SEQUENCE [LARGE SCALE GENOMIC DNA]</scope>
    <source>
        <strain evidence="2 5">ATCC 19109</strain>
    </source>
</reference>
<name>F9TBG2_9VIBR</name>
<protein>
    <submittedName>
        <fullName evidence="2">Uncharacterized protein</fullName>
    </submittedName>
</protein>
<keyword evidence="4" id="KW-1185">Reference proteome</keyword>
<organism evidence="2 5">
    <name type="scientific">Vibrio tubiashii ATCC 19109</name>
    <dbReference type="NCBI Taxonomy" id="1051646"/>
    <lineage>
        <taxon>Bacteria</taxon>
        <taxon>Pseudomonadati</taxon>
        <taxon>Pseudomonadota</taxon>
        <taxon>Gammaproteobacteria</taxon>
        <taxon>Vibrionales</taxon>
        <taxon>Vibrionaceae</taxon>
        <taxon>Vibrio</taxon>
        <taxon>Vibrio oreintalis group</taxon>
    </lineage>
</organism>
<dbReference type="AlphaFoldDB" id="F9TBG2"/>
<reference evidence="3 4" key="2">
    <citation type="journal article" date="2012" name="Int. J. Syst. Evol. Microbiol.">
        <title>Vibrio caribbeanicus sp. nov., isolated from the marine sponge Scleritoderma cyanea.</title>
        <authorList>
            <person name="Hoffmann M."/>
            <person name="Monday S.R."/>
            <person name="Allard M.W."/>
            <person name="Strain E.A."/>
            <person name="Whittaker P."/>
            <person name="Naum M."/>
            <person name="McCarthy P.J."/>
            <person name="Lopez J.V."/>
            <person name="Fischer M."/>
            <person name="Brown E.W."/>
        </authorList>
    </citation>
    <scope>NUCLEOTIDE SEQUENCE [LARGE SCALE GENOMIC DNA]</scope>
    <source>
        <strain evidence="3 4">ATCC 19109</strain>
    </source>
</reference>
<reference evidence="3" key="1">
    <citation type="submission" date="2011-08" db="EMBL/GenBank/DDBJ databases">
        <authorList>
            <person name="Hoffman M."/>
            <person name="Strain E.A."/>
            <person name="Brown E."/>
            <person name="Allard M.W."/>
        </authorList>
    </citation>
    <scope>NUCLEOTIDE SEQUENCE</scope>
    <source>
        <strain evidence="3">ATCC 19109</strain>
    </source>
</reference>
<evidence type="ECO:0000313" key="5">
    <source>
        <dbReference type="Proteomes" id="UP000030071"/>
    </source>
</evidence>
<feature type="signal peptide" evidence="1">
    <location>
        <begin position="1"/>
        <end position="23"/>
    </location>
</feature>
<dbReference type="Proteomes" id="UP000003836">
    <property type="component" value="Unassembled WGS sequence"/>
</dbReference>
<evidence type="ECO:0000313" key="4">
    <source>
        <dbReference type="Proteomes" id="UP000003836"/>
    </source>
</evidence>
<feature type="chain" id="PRO_5003388364" evidence="1">
    <location>
        <begin position="24"/>
        <end position="143"/>
    </location>
</feature>
<proteinExistence type="predicted"/>
<gene>
    <name evidence="2" type="ORF">IX91_18935</name>
    <name evidence="3" type="ORF">VITU9109_26488</name>
</gene>
<evidence type="ECO:0000313" key="3">
    <source>
        <dbReference type="EMBL" id="EGU48939.1"/>
    </source>
</evidence>
<dbReference type="Proteomes" id="UP000030071">
    <property type="component" value="Chromosome 2"/>
</dbReference>
<dbReference type="EMBL" id="CP009355">
    <property type="protein sequence ID" value="AIW16175.1"/>
    <property type="molecule type" value="Genomic_DNA"/>
</dbReference>
<dbReference type="STRING" id="1051646.IX91_18935"/>
<dbReference type="GeneID" id="23446809"/>
<accession>F9TBG2</accession>
<dbReference type="KEGG" id="vtu:IX91_18935"/>
<evidence type="ECO:0000313" key="2">
    <source>
        <dbReference type="EMBL" id="AIW16175.1"/>
    </source>
</evidence>
<keyword evidence="1" id="KW-0732">Signal</keyword>
<dbReference type="eggNOG" id="ENOG502ZMB4">
    <property type="taxonomic scope" value="Bacteria"/>
</dbReference>
<sequence>MNLVARFFLPLGLALSISSVVIAEEQASAVITDADIVAAYQANPDGVLEVLQSLLAMDGIDTQLALQTAFELAPDLAQQIAEIARIAGISNEDVTTAALLAGVDPTEIGEATAAGIASIALTPPATPAVGADGGGGSGVISPN</sequence>
<dbReference type="RefSeq" id="WP_004747776.1">
    <property type="nucleotide sequence ID" value="NZ_AFWI01000193.1"/>
</dbReference>
<evidence type="ECO:0000256" key="1">
    <source>
        <dbReference type="SAM" id="SignalP"/>
    </source>
</evidence>